<evidence type="ECO:0000313" key="3">
    <source>
        <dbReference type="Proteomes" id="UP000186817"/>
    </source>
</evidence>
<dbReference type="OrthoDB" id="430244at2759"/>
<keyword evidence="3" id="KW-1185">Reference proteome</keyword>
<accession>A0A1Q9CJJ3</accession>
<proteinExistence type="predicted"/>
<evidence type="ECO:0008006" key="4">
    <source>
        <dbReference type="Google" id="ProtNLM"/>
    </source>
</evidence>
<dbReference type="SUPFAM" id="SSF55608">
    <property type="entry name" value="Homing endonucleases"/>
    <property type="match status" value="2"/>
</dbReference>
<keyword evidence="1" id="KW-0175">Coiled coil</keyword>
<dbReference type="EMBL" id="LSRX01001144">
    <property type="protein sequence ID" value="OLP83084.1"/>
    <property type="molecule type" value="Genomic_DNA"/>
</dbReference>
<protein>
    <recommendedName>
        <fullName evidence="4">Homing endonuclease LAGLIDADG domain-containing protein</fullName>
    </recommendedName>
</protein>
<dbReference type="InterPro" id="IPR027434">
    <property type="entry name" value="Homing_endonucl"/>
</dbReference>
<dbReference type="Proteomes" id="UP000186817">
    <property type="component" value="Unassembled WGS sequence"/>
</dbReference>
<reference evidence="2 3" key="1">
    <citation type="submission" date="2016-02" db="EMBL/GenBank/DDBJ databases">
        <title>Genome analysis of coral dinoflagellate symbionts highlights evolutionary adaptations to a symbiotic lifestyle.</title>
        <authorList>
            <person name="Aranda M."/>
            <person name="Li Y."/>
            <person name="Liew Y.J."/>
            <person name="Baumgarten S."/>
            <person name="Simakov O."/>
            <person name="Wilson M."/>
            <person name="Piel J."/>
            <person name="Ashoor H."/>
            <person name="Bougouffa S."/>
            <person name="Bajic V.B."/>
            <person name="Ryu T."/>
            <person name="Ravasi T."/>
            <person name="Bayer T."/>
            <person name="Micklem G."/>
            <person name="Kim H."/>
            <person name="Bhak J."/>
            <person name="Lajeunesse T.C."/>
            <person name="Voolstra C.R."/>
        </authorList>
    </citation>
    <scope>NUCLEOTIDE SEQUENCE [LARGE SCALE GENOMIC DNA]</scope>
    <source>
        <strain evidence="2 3">CCMP2467</strain>
    </source>
</reference>
<dbReference type="AlphaFoldDB" id="A0A1Q9CJJ3"/>
<feature type="coiled-coil region" evidence="1">
    <location>
        <begin position="587"/>
        <end position="614"/>
    </location>
</feature>
<organism evidence="2 3">
    <name type="scientific">Symbiodinium microadriaticum</name>
    <name type="common">Dinoflagellate</name>
    <name type="synonym">Zooxanthella microadriatica</name>
    <dbReference type="NCBI Taxonomy" id="2951"/>
    <lineage>
        <taxon>Eukaryota</taxon>
        <taxon>Sar</taxon>
        <taxon>Alveolata</taxon>
        <taxon>Dinophyceae</taxon>
        <taxon>Suessiales</taxon>
        <taxon>Symbiodiniaceae</taxon>
        <taxon>Symbiodinium</taxon>
    </lineage>
</organism>
<evidence type="ECO:0000256" key="1">
    <source>
        <dbReference type="SAM" id="Coils"/>
    </source>
</evidence>
<sequence>MAQSSAALSASTKTLQQLNRRFSRLRALQRRLVLPPITQFTTSGIKFNLPLRTTARACQQLPQHTLEYLAGFFDGDGCVFGDVKQTSMLCVEQCSSGSPVLLLFRSAFGGSISGRGVRTGLQRPVLRWHVSGKRARDAASLLATVASCKRPQLIIAADWPQTFESRAHAAAELKRLKNVAPKSVLCPSWAYFAGFFDAEGCISMRFPSQICLIIVQKLPGILQALRDFLAGERIACQLSTTERGARLVIGATKVSKHVLCMLLSAGLRVKREAARTAVSMHRGSFQTARGDLAHCVGYQNRYKRLTAEGLLRSRSIGSLRSKLGNATDALHPSLQEELQQLRADHAWSCALERCALIRSDVRTMLAQGARQKHFNKGCDAVKAQHQVFLLEEHWLRFEAAQEAMACGYREGDRKLGAELLVKMSELNAKLGENMAALEAEVTRNVQLQMSSFREELQRRSRPGLAEELETKCSSLLKQAFVLKRQKQFHGWVQECQEQLRETRAHCDGLTASALSKVEALQEQEQRRWSGELDCRLGRCEGECQALLSDARQHLQASEERDQRAGAAELRERLVKVDERVGANEKGLQSQRVLIEQLTADFQALQDRLALTLRAHLQKK</sequence>
<name>A0A1Q9CJJ3_SYMMI</name>
<comment type="caution">
    <text evidence="2">The sequence shown here is derived from an EMBL/GenBank/DDBJ whole genome shotgun (WGS) entry which is preliminary data.</text>
</comment>
<gene>
    <name evidence="2" type="ORF">AK812_SmicGene36196</name>
</gene>
<evidence type="ECO:0000313" key="2">
    <source>
        <dbReference type="EMBL" id="OLP83084.1"/>
    </source>
</evidence>